<dbReference type="EMBL" id="FNZN01000001">
    <property type="protein sequence ID" value="SEK20605.1"/>
    <property type="molecule type" value="Genomic_DNA"/>
</dbReference>
<evidence type="ECO:0000313" key="5">
    <source>
        <dbReference type="EMBL" id="SEK20605.1"/>
    </source>
</evidence>
<dbReference type="Pfam" id="PF08220">
    <property type="entry name" value="HTH_DeoR"/>
    <property type="match status" value="1"/>
</dbReference>
<dbReference type="NCBIfam" id="NF040755">
    <property type="entry name" value="AgaR"/>
    <property type="match status" value="1"/>
</dbReference>
<proteinExistence type="predicted"/>
<dbReference type="PRINTS" id="PR00037">
    <property type="entry name" value="HTHLACR"/>
</dbReference>
<dbReference type="AlphaFoldDB" id="A0A1H7FBL0"/>
<evidence type="ECO:0000256" key="2">
    <source>
        <dbReference type="ARBA" id="ARBA00023125"/>
    </source>
</evidence>
<organism evidence="5 6">
    <name type="scientific">Maribacter orientalis</name>
    <dbReference type="NCBI Taxonomy" id="228957"/>
    <lineage>
        <taxon>Bacteria</taxon>
        <taxon>Pseudomonadati</taxon>
        <taxon>Bacteroidota</taxon>
        <taxon>Flavobacteriia</taxon>
        <taxon>Flavobacteriales</taxon>
        <taxon>Flavobacteriaceae</taxon>
        <taxon>Maribacter</taxon>
    </lineage>
</organism>
<dbReference type="Gene3D" id="3.40.50.1360">
    <property type="match status" value="1"/>
</dbReference>
<dbReference type="GO" id="GO:0003677">
    <property type="term" value="F:DNA binding"/>
    <property type="evidence" value="ECO:0007669"/>
    <property type="project" value="UniProtKB-KW"/>
</dbReference>
<evidence type="ECO:0000259" key="4">
    <source>
        <dbReference type="PROSITE" id="PS51000"/>
    </source>
</evidence>
<protein>
    <submittedName>
        <fullName evidence="5">Transcriptional regulator, DeoR family</fullName>
    </submittedName>
</protein>
<dbReference type="RefSeq" id="WP_091618575.1">
    <property type="nucleotide sequence ID" value="NZ_FNZN01000001.1"/>
</dbReference>
<feature type="domain" description="HTH deoR-type" evidence="4">
    <location>
        <begin position="10"/>
        <end position="65"/>
    </location>
</feature>
<dbReference type="OrthoDB" id="9797223at2"/>
<dbReference type="PROSITE" id="PS51000">
    <property type="entry name" value="HTH_DEOR_2"/>
    <property type="match status" value="1"/>
</dbReference>
<gene>
    <name evidence="5" type="ORF">SAMN04488008_10147</name>
</gene>
<dbReference type="SMART" id="SM00420">
    <property type="entry name" value="HTH_DEOR"/>
    <property type="match status" value="1"/>
</dbReference>
<dbReference type="InterPro" id="IPR001034">
    <property type="entry name" value="DeoR_HTH"/>
</dbReference>
<dbReference type="SUPFAM" id="SSF46785">
    <property type="entry name" value="Winged helix' DNA-binding domain"/>
    <property type="match status" value="1"/>
</dbReference>
<dbReference type="InterPro" id="IPR018356">
    <property type="entry name" value="Tscrpt_reg_HTH_DeoR_CS"/>
</dbReference>
<reference evidence="6" key="1">
    <citation type="submission" date="2016-10" db="EMBL/GenBank/DDBJ databases">
        <authorList>
            <person name="Varghese N."/>
            <person name="Submissions S."/>
        </authorList>
    </citation>
    <scope>NUCLEOTIDE SEQUENCE [LARGE SCALE GENOMIC DNA]</scope>
    <source>
        <strain evidence="6">DSM 16471</strain>
    </source>
</reference>
<dbReference type="Proteomes" id="UP000198990">
    <property type="component" value="Unassembled WGS sequence"/>
</dbReference>
<name>A0A1H7FBL0_9FLAO</name>
<dbReference type="InterPro" id="IPR047779">
    <property type="entry name" value="AgaR-like"/>
</dbReference>
<dbReference type="PANTHER" id="PTHR30363:SF44">
    <property type="entry name" value="AGA OPERON TRANSCRIPTIONAL REPRESSOR-RELATED"/>
    <property type="match status" value="1"/>
</dbReference>
<dbReference type="SUPFAM" id="SSF100950">
    <property type="entry name" value="NagB/RpiA/CoA transferase-like"/>
    <property type="match status" value="1"/>
</dbReference>
<evidence type="ECO:0000256" key="1">
    <source>
        <dbReference type="ARBA" id="ARBA00023015"/>
    </source>
</evidence>
<evidence type="ECO:0000313" key="6">
    <source>
        <dbReference type="Proteomes" id="UP000198990"/>
    </source>
</evidence>
<dbReference type="InterPro" id="IPR014036">
    <property type="entry name" value="DeoR-like_C"/>
</dbReference>
<dbReference type="GO" id="GO:0003700">
    <property type="term" value="F:DNA-binding transcription factor activity"/>
    <property type="evidence" value="ECO:0007669"/>
    <property type="project" value="InterPro"/>
</dbReference>
<dbReference type="Gene3D" id="1.10.10.10">
    <property type="entry name" value="Winged helix-like DNA-binding domain superfamily/Winged helix DNA-binding domain"/>
    <property type="match status" value="1"/>
</dbReference>
<dbReference type="SMART" id="SM01134">
    <property type="entry name" value="DeoRC"/>
    <property type="match status" value="1"/>
</dbReference>
<keyword evidence="2" id="KW-0238">DNA-binding</keyword>
<evidence type="ECO:0000256" key="3">
    <source>
        <dbReference type="ARBA" id="ARBA00023163"/>
    </source>
</evidence>
<dbReference type="Pfam" id="PF00455">
    <property type="entry name" value="DeoRC"/>
    <property type="match status" value="1"/>
</dbReference>
<dbReference type="PROSITE" id="PS00894">
    <property type="entry name" value="HTH_DEOR_1"/>
    <property type="match status" value="1"/>
</dbReference>
<accession>A0A1H7FBL0</accession>
<keyword evidence="3" id="KW-0804">Transcription</keyword>
<dbReference type="InterPro" id="IPR037171">
    <property type="entry name" value="NagB/RpiA_transferase-like"/>
</dbReference>
<keyword evidence="6" id="KW-1185">Reference proteome</keyword>
<dbReference type="InterPro" id="IPR036390">
    <property type="entry name" value="WH_DNA-bd_sf"/>
</dbReference>
<sequence>MKGAKTKRSTVERRKKILNLLDEDGQVFVHELSATFGVSEVTIRNDLELFETKGLLIRSRGGAMINENKVSMDFQLSEKDKINYKEKIRIGKKAAELVNSGETIILDSGTTTMEIAKNLNSNKSLNVITNALNIANELLKYPNINIIVPGGTLRKNSHSLVGPLAEKSMRNFYVDKLFLGVDGFDITEGAFTPNIEEASLNQVMIGITKEVILVADSSKFRRRSLAFICPTKKIDIVITDEKLSKEDRNWLKDQNIQLIIA</sequence>
<dbReference type="PANTHER" id="PTHR30363">
    <property type="entry name" value="HTH-TYPE TRANSCRIPTIONAL REGULATOR SRLR-RELATED"/>
    <property type="match status" value="1"/>
</dbReference>
<dbReference type="InterPro" id="IPR050313">
    <property type="entry name" value="Carb_Metab_HTH_regulators"/>
</dbReference>
<keyword evidence="1" id="KW-0805">Transcription regulation</keyword>
<dbReference type="InterPro" id="IPR036388">
    <property type="entry name" value="WH-like_DNA-bd_sf"/>
</dbReference>
<dbReference type="STRING" id="228957.SAMN04488008_10147"/>